<feature type="region of interest" description="Disordered" evidence="1">
    <location>
        <begin position="1"/>
        <end position="85"/>
    </location>
</feature>
<reference evidence="2 3" key="1">
    <citation type="journal article" date="2010" name="Nature">
        <title>Genome sequencing and analysis of the model grass Brachypodium distachyon.</title>
        <authorList>
            <consortium name="International Brachypodium Initiative"/>
        </authorList>
    </citation>
    <scope>NUCLEOTIDE SEQUENCE [LARGE SCALE GENOMIC DNA]</scope>
    <source>
        <strain evidence="2">Bd21</strain>
        <strain evidence="3">cv. Bd21</strain>
    </source>
</reference>
<dbReference type="EMBL" id="CM000880">
    <property type="protein sequence ID" value="PNT77091.1"/>
    <property type="molecule type" value="Genomic_DNA"/>
</dbReference>
<dbReference type="Gramene" id="KQK20949">
    <property type="protein sequence ID" value="KQK20949"/>
    <property type="gene ID" value="BRADI_1g57710v3"/>
</dbReference>
<keyword evidence="4" id="KW-1185">Reference proteome</keyword>
<sequence>MAQEGESSSSSLETTRQPEEPTPASPAHLGGTPAPAGSQSTPERSRKRSLSAGEEEEEEEAKKRDLGKEEEEEVVSSAPSSPLCEPCIAGDPEIYDRFRYPDVYRAFEAEEDKFQEALVRQTELPTLKIFGYSTCLSNDPNLLPIRELGTRAVLRAAKFLLRLSSFLDDKPLQSSSGFWIEWDQENKTGIVLTTAHLLRSKCPSMDHWLGKDQYVPHAKVIVHLLNDTTTEGHLLYHQEHYDLAFFRLRVDQPVQLPSFDCNIKCAQEVFMLGRDEFMKLRITSGRVEYLNPSLFHRYHYIYVHRTDCKDRHNKYDDGGPVIDLDGNVVGIINNTVKGSFMPTSILVKCLDLFRKHRCIPRLHLGLKFSAIELLDPAHVEWIWRKCHIDHGLIIKTVSSGSLAEKLGICRGDVLYRLDGKDISTTVELEKMLLDICLDCFGTEIYCNDKVNISIEVFDVRQVSGGLEH</sequence>
<dbReference type="EnsemblPlants" id="PNT77092">
    <property type="protein sequence ID" value="PNT77092"/>
    <property type="gene ID" value="BRADI_1g57710v3"/>
</dbReference>
<dbReference type="Gramene" id="PNT77093">
    <property type="protein sequence ID" value="PNT77093"/>
    <property type="gene ID" value="BRADI_1g57710v3"/>
</dbReference>
<evidence type="ECO:0000313" key="4">
    <source>
        <dbReference type="Proteomes" id="UP000008810"/>
    </source>
</evidence>
<evidence type="ECO:0000313" key="2">
    <source>
        <dbReference type="EMBL" id="KQK20949.1"/>
    </source>
</evidence>
<evidence type="ECO:0000313" key="3">
    <source>
        <dbReference type="EnsemblPlants" id="PNT77093"/>
    </source>
</evidence>
<dbReference type="RefSeq" id="XP_024314204.1">
    <property type="nucleotide sequence ID" value="XM_024458436.1"/>
</dbReference>
<dbReference type="EnsemblPlants" id="KQK20949">
    <property type="protein sequence ID" value="KQK20949"/>
    <property type="gene ID" value="BRADI_1g57710v3"/>
</dbReference>
<dbReference type="InterPro" id="IPR036034">
    <property type="entry name" value="PDZ_sf"/>
</dbReference>
<dbReference type="Proteomes" id="UP000008810">
    <property type="component" value="Chromosome 1"/>
</dbReference>
<dbReference type="eggNOG" id="KOG1320">
    <property type="taxonomic scope" value="Eukaryota"/>
</dbReference>
<gene>
    <name evidence="3" type="primary">LOC100822609</name>
    <name evidence="2" type="ORF">BRADI_1g57710v3</name>
</gene>
<dbReference type="EnsemblPlants" id="PNT77091">
    <property type="protein sequence ID" value="PNT77091"/>
    <property type="gene ID" value="BRADI_1g57710v3"/>
</dbReference>
<evidence type="ECO:0000256" key="1">
    <source>
        <dbReference type="SAM" id="MobiDB-lite"/>
    </source>
</evidence>
<dbReference type="Pfam" id="PF13365">
    <property type="entry name" value="Trypsin_2"/>
    <property type="match status" value="1"/>
</dbReference>
<dbReference type="PANTHER" id="PTHR47389:SF5">
    <property type="entry name" value="OS09G0436700 PROTEIN"/>
    <property type="match status" value="1"/>
</dbReference>
<dbReference type="PANTHER" id="PTHR47389">
    <property type="entry name" value="OS09G0436400 PROTEIN"/>
    <property type="match status" value="1"/>
</dbReference>
<protein>
    <recommendedName>
        <fullName evidence="5">PDZ domain-containing protein</fullName>
    </recommendedName>
</protein>
<dbReference type="Gramene" id="PNT77091">
    <property type="protein sequence ID" value="PNT77091"/>
    <property type="gene ID" value="BRADI_1g57710v3"/>
</dbReference>
<name>I1H3T9_BRADI</name>
<proteinExistence type="predicted"/>
<dbReference type="Gene3D" id="2.40.10.120">
    <property type="match status" value="1"/>
</dbReference>
<reference evidence="3" key="3">
    <citation type="submission" date="2018-08" db="UniProtKB">
        <authorList>
            <consortium name="EnsemblPlants"/>
        </authorList>
    </citation>
    <scope>IDENTIFICATION</scope>
    <source>
        <strain evidence="3">cv. Bd21</strain>
    </source>
</reference>
<dbReference type="OMA" id="FWIERRV"/>
<dbReference type="SUPFAM" id="SSF50494">
    <property type="entry name" value="Trypsin-like serine proteases"/>
    <property type="match status" value="1"/>
</dbReference>
<dbReference type="GeneID" id="100822609"/>
<reference evidence="2" key="2">
    <citation type="submission" date="2017-06" db="EMBL/GenBank/DDBJ databases">
        <title>WGS assembly of Brachypodium distachyon.</title>
        <authorList>
            <consortium name="The International Brachypodium Initiative"/>
            <person name="Lucas S."/>
            <person name="Harmon-Smith M."/>
            <person name="Lail K."/>
            <person name="Tice H."/>
            <person name="Grimwood J."/>
            <person name="Bruce D."/>
            <person name="Barry K."/>
            <person name="Shu S."/>
            <person name="Lindquist E."/>
            <person name="Wang M."/>
            <person name="Pitluck S."/>
            <person name="Vogel J.P."/>
            <person name="Garvin D.F."/>
            <person name="Mockler T.C."/>
            <person name="Schmutz J."/>
            <person name="Rokhsar D."/>
            <person name="Bevan M.W."/>
        </authorList>
    </citation>
    <scope>NUCLEOTIDE SEQUENCE</scope>
    <source>
        <strain evidence="2">Bd21</strain>
    </source>
</reference>
<dbReference type="EMBL" id="CM000880">
    <property type="protein sequence ID" value="PNT77092.1"/>
    <property type="molecule type" value="Genomic_DNA"/>
</dbReference>
<dbReference type="STRING" id="15368.I1H3T9"/>
<evidence type="ECO:0008006" key="5">
    <source>
        <dbReference type="Google" id="ProtNLM"/>
    </source>
</evidence>
<organism evidence="3">
    <name type="scientific">Brachypodium distachyon</name>
    <name type="common">Purple false brome</name>
    <name type="synonym">Trachynia distachya</name>
    <dbReference type="NCBI Taxonomy" id="15368"/>
    <lineage>
        <taxon>Eukaryota</taxon>
        <taxon>Viridiplantae</taxon>
        <taxon>Streptophyta</taxon>
        <taxon>Embryophyta</taxon>
        <taxon>Tracheophyta</taxon>
        <taxon>Spermatophyta</taxon>
        <taxon>Magnoliopsida</taxon>
        <taxon>Liliopsida</taxon>
        <taxon>Poales</taxon>
        <taxon>Poaceae</taxon>
        <taxon>BOP clade</taxon>
        <taxon>Pooideae</taxon>
        <taxon>Stipodae</taxon>
        <taxon>Brachypodieae</taxon>
        <taxon>Brachypodium</taxon>
    </lineage>
</organism>
<dbReference type="InterPro" id="IPR009003">
    <property type="entry name" value="Peptidase_S1_PA"/>
</dbReference>
<accession>I1H3T9</accession>
<dbReference type="HOGENOM" id="CLU_012954_0_2_1"/>
<dbReference type="SUPFAM" id="SSF50156">
    <property type="entry name" value="PDZ domain-like"/>
    <property type="match status" value="1"/>
</dbReference>
<dbReference type="Gene3D" id="2.30.42.10">
    <property type="match status" value="1"/>
</dbReference>
<dbReference type="Gramene" id="PNT77092">
    <property type="protein sequence ID" value="PNT77092"/>
    <property type="gene ID" value="BRADI_1g57710v3"/>
</dbReference>
<dbReference type="AlphaFoldDB" id="I1H3T9"/>
<dbReference type="OrthoDB" id="646838at2759"/>
<dbReference type="EnsemblPlants" id="PNT77093">
    <property type="protein sequence ID" value="PNT77093"/>
    <property type="gene ID" value="BRADI_1g57710v3"/>
</dbReference>
<dbReference type="EMBL" id="CM000880">
    <property type="protein sequence ID" value="PNT77093.1"/>
    <property type="molecule type" value="Genomic_DNA"/>
</dbReference>
<dbReference type="EMBL" id="CM000880">
    <property type="protein sequence ID" value="KQK20949.1"/>
    <property type="molecule type" value="Genomic_DNA"/>
</dbReference>